<dbReference type="OrthoDB" id="5609458at2"/>
<dbReference type="SUPFAM" id="SSF46955">
    <property type="entry name" value="Putative DNA-binding domain"/>
    <property type="match status" value="1"/>
</dbReference>
<sequence>MSIPVPDSKDRLLSRPEAAEWLGLSPYTLNEWASTGRYGLRYYRIGRKCMYRLSDLQAFVAARAVQPL</sequence>
<name>A0A2S9X8B1_9NEIS</name>
<feature type="domain" description="Helix-turn-helix" evidence="1">
    <location>
        <begin position="12"/>
        <end position="63"/>
    </location>
</feature>
<accession>A0A2S9X8B1</accession>
<gene>
    <name evidence="2" type="ORF">BUE93_03490</name>
</gene>
<evidence type="ECO:0000313" key="3">
    <source>
        <dbReference type="Proteomes" id="UP000239469"/>
    </source>
</evidence>
<dbReference type="RefSeq" id="WP_088739533.1">
    <property type="nucleotide sequence ID" value="NZ_MTBD01000006.1"/>
</dbReference>
<dbReference type="InterPro" id="IPR041657">
    <property type="entry name" value="HTH_17"/>
</dbReference>
<organism evidence="2 3">
    <name type="scientific">Chromobacterium amazonense</name>
    <dbReference type="NCBI Taxonomy" id="1382803"/>
    <lineage>
        <taxon>Bacteria</taxon>
        <taxon>Pseudomonadati</taxon>
        <taxon>Pseudomonadota</taxon>
        <taxon>Betaproteobacteria</taxon>
        <taxon>Neisseriales</taxon>
        <taxon>Chromobacteriaceae</taxon>
        <taxon>Chromobacterium</taxon>
    </lineage>
</organism>
<dbReference type="Proteomes" id="UP000239469">
    <property type="component" value="Unassembled WGS sequence"/>
</dbReference>
<comment type="caution">
    <text evidence="2">The sequence shown here is derived from an EMBL/GenBank/DDBJ whole genome shotgun (WGS) entry which is preliminary data.</text>
</comment>
<dbReference type="EMBL" id="MTBD01000006">
    <property type="protein sequence ID" value="PRP71970.1"/>
    <property type="molecule type" value="Genomic_DNA"/>
</dbReference>
<proteinExistence type="predicted"/>
<protein>
    <recommendedName>
        <fullName evidence="1">Helix-turn-helix domain-containing protein</fullName>
    </recommendedName>
</protein>
<dbReference type="Pfam" id="PF12728">
    <property type="entry name" value="HTH_17"/>
    <property type="match status" value="1"/>
</dbReference>
<evidence type="ECO:0000259" key="1">
    <source>
        <dbReference type="Pfam" id="PF12728"/>
    </source>
</evidence>
<evidence type="ECO:0000313" key="2">
    <source>
        <dbReference type="EMBL" id="PRP71970.1"/>
    </source>
</evidence>
<reference evidence="2 3" key="1">
    <citation type="submission" date="2017-01" db="EMBL/GenBank/DDBJ databases">
        <title>New insights into the genetic diversity of Chromobacterium isolated from tropical freshwater lake.</title>
        <authorList>
            <person name="Santos A.B."/>
            <person name="Nascimento A.M."/>
            <person name="Da Silva P.C."/>
        </authorList>
    </citation>
    <scope>NUCLEOTIDE SEQUENCE [LARGE SCALE GENOMIC DNA]</scope>
    <source>
        <strain evidence="2 3">56AF</strain>
    </source>
</reference>
<dbReference type="InterPro" id="IPR009061">
    <property type="entry name" value="DNA-bd_dom_put_sf"/>
</dbReference>
<dbReference type="AlphaFoldDB" id="A0A2S9X8B1"/>